<evidence type="ECO:0000313" key="3">
    <source>
        <dbReference type="Proteomes" id="UP000092460"/>
    </source>
</evidence>
<feature type="compositionally biased region" description="Low complexity" evidence="1">
    <location>
        <begin position="61"/>
        <end position="78"/>
    </location>
</feature>
<feature type="region of interest" description="Disordered" evidence="1">
    <location>
        <begin position="184"/>
        <end position="218"/>
    </location>
</feature>
<dbReference type="EMBL" id="JXJN01003235">
    <property type="status" value="NOT_ANNOTATED_CDS"/>
    <property type="molecule type" value="Genomic_DNA"/>
</dbReference>
<dbReference type="Proteomes" id="UP000092460">
    <property type="component" value="Unassembled WGS sequence"/>
</dbReference>
<sequence length="218" mass="23051">MLQNIVFVFFRMRLAQNDQQITTGLGGPTIVPTKLAGPPPSPSDPAISKGGRPSASDCGIEATPSVPVSSSTPSESAEVPSAALGSTCAAPRPFKNCLSSVISGMLAGSALVKICAFNYIRDIIQTKSVFVTNTLKFVHVLNEKRLSCKESRPEYNLEYLFILYGSQRYDTIFGKLRGRLKCTCSGSSSRISTSSSSSSSSGSSSSSSSSSSSDYSMR</sequence>
<feature type="region of interest" description="Disordered" evidence="1">
    <location>
        <begin position="25"/>
        <end position="78"/>
    </location>
</feature>
<dbReference type="VEuPathDB" id="VectorBase:GPPI007852"/>
<organism evidence="2 3">
    <name type="scientific">Glossina palpalis gambiensis</name>
    <dbReference type="NCBI Taxonomy" id="67801"/>
    <lineage>
        <taxon>Eukaryota</taxon>
        <taxon>Metazoa</taxon>
        <taxon>Ecdysozoa</taxon>
        <taxon>Arthropoda</taxon>
        <taxon>Hexapoda</taxon>
        <taxon>Insecta</taxon>
        <taxon>Pterygota</taxon>
        <taxon>Neoptera</taxon>
        <taxon>Endopterygota</taxon>
        <taxon>Diptera</taxon>
        <taxon>Brachycera</taxon>
        <taxon>Muscomorpha</taxon>
        <taxon>Hippoboscoidea</taxon>
        <taxon>Glossinidae</taxon>
        <taxon>Glossina</taxon>
    </lineage>
</organism>
<proteinExistence type="predicted"/>
<reference evidence="2" key="2">
    <citation type="submission" date="2020-05" db="UniProtKB">
        <authorList>
            <consortium name="EnsemblMetazoa"/>
        </authorList>
    </citation>
    <scope>IDENTIFICATION</scope>
    <source>
        <strain evidence="2">IAEA</strain>
    </source>
</reference>
<feature type="compositionally biased region" description="Low complexity" evidence="1">
    <location>
        <begin position="185"/>
        <end position="218"/>
    </location>
</feature>
<accession>A0A1B0ATC4</accession>
<dbReference type="EnsemblMetazoa" id="GPPI007852-RA">
    <property type="protein sequence ID" value="GPPI007852-PA"/>
    <property type="gene ID" value="GPPI007852"/>
</dbReference>
<protein>
    <submittedName>
        <fullName evidence="2">Uncharacterized protein</fullName>
    </submittedName>
</protein>
<keyword evidence="3" id="KW-1185">Reference proteome</keyword>
<reference evidence="3" key="1">
    <citation type="submission" date="2015-01" db="EMBL/GenBank/DDBJ databases">
        <authorList>
            <person name="Aksoy S."/>
            <person name="Warren W."/>
            <person name="Wilson R.K."/>
        </authorList>
    </citation>
    <scope>NUCLEOTIDE SEQUENCE [LARGE SCALE GENOMIC DNA]</scope>
    <source>
        <strain evidence="3">IAEA</strain>
    </source>
</reference>
<dbReference type="AlphaFoldDB" id="A0A1B0ATC4"/>
<evidence type="ECO:0000256" key="1">
    <source>
        <dbReference type="SAM" id="MobiDB-lite"/>
    </source>
</evidence>
<name>A0A1B0ATC4_9MUSC</name>
<evidence type="ECO:0000313" key="2">
    <source>
        <dbReference type="EnsemblMetazoa" id="GPPI007852-PA"/>
    </source>
</evidence>